<dbReference type="AlphaFoldDB" id="A0A8T2LL15"/>
<proteinExistence type="predicted"/>
<sequence length="120" mass="13566">MVMLSTFSAAIKQNRARTQQYQLLVQNALMRFLEAIFTLEESIYEDPESWSFLLLSSVLLFCFPPHMLLEHVALFCYWSCLRPSPALAPIVCNPTPLIRCIQFKTSHCLGALGQLGALSN</sequence>
<name>A0A8T2LL15_ASTMX</name>
<evidence type="ECO:0000313" key="1">
    <source>
        <dbReference type="EMBL" id="KAG9272493.1"/>
    </source>
</evidence>
<dbReference type="EMBL" id="JAICCE010000010">
    <property type="protein sequence ID" value="KAG9272493.1"/>
    <property type="molecule type" value="Genomic_DNA"/>
</dbReference>
<protein>
    <submittedName>
        <fullName evidence="1">Uncharacterized protein</fullName>
    </submittedName>
</protein>
<comment type="caution">
    <text evidence="1">The sequence shown here is derived from an EMBL/GenBank/DDBJ whole genome shotgun (WGS) entry which is preliminary data.</text>
</comment>
<organism evidence="1 2">
    <name type="scientific">Astyanax mexicanus</name>
    <name type="common">Blind cave fish</name>
    <name type="synonym">Astyanax fasciatus mexicanus</name>
    <dbReference type="NCBI Taxonomy" id="7994"/>
    <lineage>
        <taxon>Eukaryota</taxon>
        <taxon>Metazoa</taxon>
        <taxon>Chordata</taxon>
        <taxon>Craniata</taxon>
        <taxon>Vertebrata</taxon>
        <taxon>Euteleostomi</taxon>
        <taxon>Actinopterygii</taxon>
        <taxon>Neopterygii</taxon>
        <taxon>Teleostei</taxon>
        <taxon>Ostariophysi</taxon>
        <taxon>Characiformes</taxon>
        <taxon>Characoidei</taxon>
        <taxon>Acestrorhamphidae</taxon>
        <taxon>Acestrorhamphinae</taxon>
        <taxon>Astyanax</taxon>
    </lineage>
</organism>
<reference evidence="1 2" key="1">
    <citation type="submission" date="2021-07" db="EMBL/GenBank/DDBJ databases">
        <authorList>
            <person name="Imarazene B."/>
            <person name="Zahm M."/>
            <person name="Klopp C."/>
            <person name="Cabau C."/>
            <person name="Beille S."/>
            <person name="Jouanno E."/>
            <person name="Castinel A."/>
            <person name="Lluch J."/>
            <person name="Gil L."/>
            <person name="Kuchtly C."/>
            <person name="Lopez Roques C."/>
            <person name="Donnadieu C."/>
            <person name="Parrinello H."/>
            <person name="Journot L."/>
            <person name="Du K."/>
            <person name="Schartl M."/>
            <person name="Retaux S."/>
            <person name="Guiguen Y."/>
        </authorList>
    </citation>
    <scope>NUCLEOTIDE SEQUENCE [LARGE SCALE GENOMIC DNA]</scope>
    <source>
        <strain evidence="1">Pach_M1</strain>
        <tissue evidence="1">Testis</tissue>
    </source>
</reference>
<gene>
    <name evidence="1" type="ORF">AMEX_G13491</name>
</gene>
<evidence type="ECO:0000313" key="2">
    <source>
        <dbReference type="Proteomes" id="UP000752171"/>
    </source>
</evidence>
<dbReference type="Proteomes" id="UP000752171">
    <property type="component" value="Unassembled WGS sequence"/>
</dbReference>
<accession>A0A8T2LL15</accession>